<reference evidence="1" key="1">
    <citation type="journal article" date="2023" name="Insect Mol. Biol.">
        <title>Genome sequencing provides insights into the evolution of gene families encoding plant cell wall-degrading enzymes in longhorned beetles.</title>
        <authorList>
            <person name="Shin N.R."/>
            <person name="Okamura Y."/>
            <person name="Kirsch R."/>
            <person name="Pauchet Y."/>
        </authorList>
    </citation>
    <scope>NUCLEOTIDE SEQUENCE</scope>
    <source>
        <strain evidence="1">MMC_N1</strain>
    </source>
</reference>
<dbReference type="Proteomes" id="UP001162164">
    <property type="component" value="Unassembled WGS sequence"/>
</dbReference>
<organism evidence="1 2">
    <name type="scientific">Molorchus minor</name>
    <dbReference type="NCBI Taxonomy" id="1323400"/>
    <lineage>
        <taxon>Eukaryota</taxon>
        <taxon>Metazoa</taxon>
        <taxon>Ecdysozoa</taxon>
        <taxon>Arthropoda</taxon>
        <taxon>Hexapoda</taxon>
        <taxon>Insecta</taxon>
        <taxon>Pterygota</taxon>
        <taxon>Neoptera</taxon>
        <taxon>Endopterygota</taxon>
        <taxon>Coleoptera</taxon>
        <taxon>Polyphaga</taxon>
        <taxon>Cucujiformia</taxon>
        <taxon>Chrysomeloidea</taxon>
        <taxon>Cerambycidae</taxon>
        <taxon>Lamiinae</taxon>
        <taxon>Monochamini</taxon>
        <taxon>Molorchus</taxon>
    </lineage>
</organism>
<accession>A0ABQ9JPJ5</accession>
<gene>
    <name evidence="1" type="ORF">NQ317_014163</name>
</gene>
<protein>
    <submittedName>
        <fullName evidence="1">Uncharacterized protein</fullName>
    </submittedName>
</protein>
<evidence type="ECO:0000313" key="2">
    <source>
        <dbReference type="Proteomes" id="UP001162164"/>
    </source>
</evidence>
<dbReference type="EMBL" id="JAPWTJ010000277">
    <property type="protein sequence ID" value="KAJ8980196.1"/>
    <property type="molecule type" value="Genomic_DNA"/>
</dbReference>
<comment type="caution">
    <text evidence="1">The sequence shown here is derived from an EMBL/GenBank/DDBJ whole genome shotgun (WGS) entry which is preliminary data.</text>
</comment>
<name>A0ABQ9JPJ5_9CUCU</name>
<evidence type="ECO:0000313" key="1">
    <source>
        <dbReference type="EMBL" id="KAJ8980196.1"/>
    </source>
</evidence>
<sequence length="88" mass="10258">MKIATIEMVFDTIERPKTTREIKGLFLWSRISYAPESYLNSAPLITAHKHNIIHPDDVRPNIFSAVYDKNQRRITIPAEYINDPDFVL</sequence>
<keyword evidence="2" id="KW-1185">Reference proteome</keyword>
<proteinExistence type="predicted"/>